<evidence type="ECO:0000313" key="2">
    <source>
        <dbReference type="Proteomes" id="UP000068164"/>
    </source>
</evidence>
<proteinExistence type="predicted"/>
<dbReference type="EMBL" id="LNCD01000031">
    <property type="protein sequence ID" value="KWV57164.1"/>
    <property type="molecule type" value="Genomic_DNA"/>
</dbReference>
<comment type="caution">
    <text evidence="1">The sequence shown here is derived from an EMBL/GenBank/DDBJ whole genome shotgun (WGS) entry which is preliminary data.</text>
</comment>
<sequence length="134" mass="14915">MRSIGYENRTWPVGQIFHSLQWPIVRKGLAAGGIARRHEPGIGGKLLRVAKARYVVDFCIDQPCKELADARDRLQQVDVGIGLDHRSDRRLRLIDAPIDVADEGEATVYLDAVDLRDVDLSQLDAAGLAFSRHT</sequence>
<evidence type="ECO:0000313" key="1">
    <source>
        <dbReference type="EMBL" id="KWV57164.1"/>
    </source>
</evidence>
<organism evidence="1 2">
    <name type="scientific">Rhizobium altiplani</name>
    <dbReference type="NCBI Taxonomy" id="1864509"/>
    <lineage>
        <taxon>Bacteria</taxon>
        <taxon>Pseudomonadati</taxon>
        <taxon>Pseudomonadota</taxon>
        <taxon>Alphaproteobacteria</taxon>
        <taxon>Hyphomicrobiales</taxon>
        <taxon>Rhizobiaceae</taxon>
        <taxon>Rhizobium/Agrobacterium group</taxon>
        <taxon>Rhizobium</taxon>
    </lineage>
</organism>
<protein>
    <submittedName>
        <fullName evidence="1">Uncharacterized protein</fullName>
    </submittedName>
</protein>
<accession>A0A109JYC9</accession>
<reference evidence="1 2" key="1">
    <citation type="submission" date="2015-11" db="EMBL/GenBank/DDBJ databases">
        <title>Draft Genome Sequence of the Strain BR 10423 (Rhizobium sp.) isolated from nodules of Mimosa pudica.</title>
        <authorList>
            <person name="Barauna A.C."/>
            <person name="Zilli J.E."/>
            <person name="Simoes-Araujo J.L."/>
            <person name="Reis V.M."/>
            <person name="James E.K."/>
            <person name="Reis F.B.Jr."/>
            <person name="Rouws L.F."/>
            <person name="Passos S.R."/>
            <person name="Gois S.R."/>
        </authorList>
    </citation>
    <scope>NUCLEOTIDE SEQUENCE [LARGE SCALE GENOMIC DNA]</scope>
    <source>
        <strain evidence="1 2">BR10423</strain>
    </source>
</reference>
<keyword evidence="2" id="KW-1185">Reference proteome</keyword>
<name>A0A109JYC9_9HYPH</name>
<dbReference type="Proteomes" id="UP000068164">
    <property type="component" value="Unassembled WGS sequence"/>
</dbReference>
<gene>
    <name evidence="1" type="ORF">AS026_31520</name>
</gene>
<dbReference type="AlphaFoldDB" id="A0A109JYC9"/>